<comment type="caution">
    <text evidence="1">The sequence shown here is derived from an EMBL/GenBank/DDBJ whole genome shotgun (WGS) entry which is preliminary data.</text>
</comment>
<evidence type="ECO:0000313" key="1">
    <source>
        <dbReference type="EMBL" id="CAE6969710.1"/>
    </source>
</evidence>
<protein>
    <submittedName>
        <fullName evidence="1">Uncharacterized protein</fullName>
    </submittedName>
</protein>
<keyword evidence="2" id="KW-1185">Reference proteome</keyword>
<sequence>MALVKCKEFGSEARSKPTKCVKYGAPGVKQQTGAGKIRGGLGILIVGSLISGCCVSTYGAKDGHDPMNQAQSCCKDDLQCLAEKAIVAADTYCKDPIERLATHAVRWTEAPNEMKFSYFRWTDQPGGAITYVGDKAEFRNDVGTYTPIIYQCDLASDGQTVLAVGATAGRLPR</sequence>
<dbReference type="AlphaFoldDB" id="A0A9N8R5F6"/>
<name>A0A9N8R5F6_9BURK</name>
<dbReference type="RefSeq" id="WP_201084469.1">
    <property type="nucleotide sequence ID" value="NZ_CAJNAS010000064.1"/>
</dbReference>
<evidence type="ECO:0000313" key="2">
    <source>
        <dbReference type="Proteomes" id="UP000675121"/>
    </source>
</evidence>
<reference evidence="1" key="1">
    <citation type="submission" date="2021-02" db="EMBL/GenBank/DDBJ databases">
        <authorList>
            <person name="Vanwijnsberghe S."/>
        </authorList>
    </citation>
    <scope>NUCLEOTIDE SEQUENCE</scope>
    <source>
        <strain evidence="1">R-70211</strain>
    </source>
</reference>
<proteinExistence type="predicted"/>
<organism evidence="1 2">
    <name type="scientific">Paraburkholderia domus</name>
    <dbReference type="NCBI Taxonomy" id="2793075"/>
    <lineage>
        <taxon>Bacteria</taxon>
        <taxon>Pseudomonadati</taxon>
        <taxon>Pseudomonadota</taxon>
        <taxon>Betaproteobacteria</taxon>
        <taxon>Burkholderiales</taxon>
        <taxon>Burkholderiaceae</taxon>
        <taxon>Paraburkholderia</taxon>
    </lineage>
</organism>
<accession>A0A9N8R5F6</accession>
<dbReference type="EMBL" id="CAJNAS010000064">
    <property type="protein sequence ID" value="CAE6969710.1"/>
    <property type="molecule type" value="Genomic_DNA"/>
</dbReference>
<gene>
    <name evidence="1" type="ORF">R70211_07713</name>
</gene>
<dbReference type="Proteomes" id="UP000675121">
    <property type="component" value="Unassembled WGS sequence"/>
</dbReference>